<accession>A0A1J4MD44</accession>
<gene>
    <name evidence="2" type="ORF">cubi_00711</name>
</gene>
<dbReference type="OrthoDB" id="343998at2759"/>
<feature type="transmembrane region" description="Helical" evidence="1">
    <location>
        <begin position="41"/>
        <end position="58"/>
    </location>
</feature>
<dbReference type="Proteomes" id="UP000186176">
    <property type="component" value="Unassembled WGS sequence"/>
</dbReference>
<keyword evidence="1" id="KW-0472">Membrane</keyword>
<feature type="transmembrane region" description="Helical" evidence="1">
    <location>
        <begin position="226"/>
        <end position="247"/>
    </location>
</feature>
<protein>
    <recommendedName>
        <fullName evidence="4">Protease</fullName>
    </recommendedName>
</protein>
<proteinExistence type="predicted"/>
<feature type="transmembrane region" description="Helical" evidence="1">
    <location>
        <begin position="145"/>
        <end position="163"/>
    </location>
</feature>
<evidence type="ECO:0000313" key="3">
    <source>
        <dbReference type="Proteomes" id="UP000186176"/>
    </source>
</evidence>
<evidence type="ECO:0008006" key="4">
    <source>
        <dbReference type="Google" id="ProtNLM"/>
    </source>
</evidence>
<dbReference type="AlphaFoldDB" id="A0A1J4MD44"/>
<sequence length="433" mass="48893">MTRNISLLQNNIGINQGNNDATQINNNHHTNIGEYVQEKENYPSISFIILISLIFGILSLNHGLYYGVLLITVAISPGVLIIYQFKKQIIQGEISIKTITDLFTFGAIISVSTTLILEGLFFSWIFNIKNDHYNYINKYGCNIGFPLYIFIIILKYIISIGIVEEGCKLLGLLTIKPYIQDINYRESFTSHYVKSNIGYVLGGISTSLGFAIIENIAYLSNSMENIIIMFLVGIARAIISIPFHIFASGYTSIQLSKQTFRENHHHLNDDHISFKKVITKLLTLLPAGVLHGIYDSSLIIIVIISQDHSDDLGSEFNPIGEIKTCPKLFTKIYKLATLNPFSFKIRNLIGSIHRQTLVQNPLIKCFSPLSYNLITLGFFLISVFSYFACLFLFLHNWIHLERRTSSRRIMAEAGNRIRTGAGEVELVGEYGQV</sequence>
<comment type="caution">
    <text evidence="2">The sequence shown here is derived from an EMBL/GenBank/DDBJ whole genome shotgun (WGS) entry which is preliminary data.</text>
</comment>
<dbReference type="EMBL" id="LRBP01000027">
    <property type="protein sequence ID" value="OII71903.1"/>
    <property type="molecule type" value="Genomic_DNA"/>
</dbReference>
<dbReference type="PANTHER" id="PTHR36844">
    <property type="entry name" value="PROTEASE PRSW"/>
    <property type="match status" value="1"/>
</dbReference>
<name>A0A1J4MD44_9CRYT</name>
<dbReference type="PANTHER" id="PTHR36844:SF1">
    <property type="entry name" value="PROTEASE PRSW"/>
    <property type="match status" value="1"/>
</dbReference>
<feature type="transmembrane region" description="Helical" evidence="1">
    <location>
        <begin position="64"/>
        <end position="83"/>
    </location>
</feature>
<dbReference type="InterPro" id="IPR026898">
    <property type="entry name" value="PrsW"/>
</dbReference>
<dbReference type="GeneID" id="39977503"/>
<evidence type="ECO:0000256" key="1">
    <source>
        <dbReference type="SAM" id="Phobius"/>
    </source>
</evidence>
<keyword evidence="1" id="KW-1133">Transmembrane helix</keyword>
<feature type="transmembrane region" description="Helical" evidence="1">
    <location>
        <begin position="376"/>
        <end position="398"/>
    </location>
</feature>
<keyword evidence="1" id="KW-0812">Transmembrane</keyword>
<keyword evidence="3" id="KW-1185">Reference proteome</keyword>
<dbReference type="VEuPathDB" id="CryptoDB:cubi_00711"/>
<dbReference type="Pfam" id="PF13367">
    <property type="entry name" value="PrsW-protease"/>
    <property type="match status" value="1"/>
</dbReference>
<reference evidence="2 3" key="1">
    <citation type="submission" date="2016-10" db="EMBL/GenBank/DDBJ databases">
        <title>Reductive evolution of mitochondrial metabolism and differential evolution of invasion-related proteins in Cryptosporidium.</title>
        <authorList>
            <person name="Liu S."/>
            <person name="Roellig D.M."/>
            <person name="Guo Y."/>
            <person name="Li N."/>
            <person name="Frace M.A."/>
            <person name="Tang K."/>
            <person name="Zhang L."/>
            <person name="Feng Y."/>
            <person name="Xiao L."/>
        </authorList>
    </citation>
    <scope>NUCLEOTIDE SEQUENCE [LARGE SCALE GENOMIC DNA]</scope>
    <source>
        <strain evidence="2">39726</strain>
    </source>
</reference>
<dbReference type="GO" id="GO:0008233">
    <property type="term" value="F:peptidase activity"/>
    <property type="evidence" value="ECO:0007669"/>
    <property type="project" value="InterPro"/>
</dbReference>
<feature type="transmembrane region" description="Helical" evidence="1">
    <location>
        <begin position="197"/>
        <end position="220"/>
    </location>
</feature>
<feature type="transmembrane region" description="Helical" evidence="1">
    <location>
        <begin position="281"/>
        <end position="304"/>
    </location>
</feature>
<evidence type="ECO:0000313" key="2">
    <source>
        <dbReference type="EMBL" id="OII71903.1"/>
    </source>
</evidence>
<feature type="transmembrane region" description="Helical" evidence="1">
    <location>
        <begin position="103"/>
        <end position="125"/>
    </location>
</feature>
<organism evidence="2 3">
    <name type="scientific">Cryptosporidium ubiquitum</name>
    <dbReference type="NCBI Taxonomy" id="857276"/>
    <lineage>
        <taxon>Eukaryota</taxon>
        <taxon>Sar</taxon>
        <taxon>Alveolata</taxon>
        <taxon>Apicomplexa</taxon>
        <taxon>Conoidasida</taxon>
        <taxon>Coccidia</taxon>
        <taxon>Eucoccidiorida</taxon>
        <taxon>Eimeriorina</taxon>
        <taxon>Cryptosporidiidae</taxon>
        <taxon>Cryptosporidium</taxon>
    </lineage>
</organism>
<dbReference type="RefSeq" id="XP_028873522.1">
    <property type="nucleotide sequence ID" value="XM_029017724.1"/>
</dbReference>